<proteinExistence type="predicted"/>
<dbReference type="GO" id="GO:0003729">
    <property type="term" value="F:mRNA binding"/>
    <property type="evidence" value="ECO:0000318"/>
    <property type="project" value="GO_Central"/>
</dbReference>
<dbReference type="Gene3D" id="3.30.70.330">
    <property type="match status" value="2"/>
</dbReference>
<keyword evidence="1 2" id="KW-0694">RNA-binding</keyword>
<evidence type="ECO:0000313" key="5">
    <source>
        <dbReference type="EMBL" id="OTG12085.1"/>
    </source>
</evidence>
<evidence type="ECO:0000313" key="6">
    <source>
        <dbReference type="Proteomes" id="UP000215914"/>
    </source>
</evidence>
<dbReference type="GO" id="GO:0005737">
    <property type="term" value="C:cytoplasm"/>
    <property type="evidence" value="ECO:0000318"/>
    <property type="project" value="GO_Central"/>
</dbReference>
<dbReference type="EMBL" id="CM007899">
    <property type="protein sequence ID" value="OTG12085.1"/>
    <property type="molecule type" value="Genomic_DNA"/>
</dbReference>
<dbReference type="InterPro" id="IPR012677">
    <property type="entry name" value="Nucleotide-bd_a/b_plait_sf"/>
</dbReference>
<reference evidence="6" key="1">
    <citation type="journal article" date="2017" name="Nature">
        <title>The sunflower genome provides insights into oil metabolism, flowering and Asterid evolution.</title>
        <authorList>
            <person name="Badouin H."/>
            <person name="Gouzy J."/>
            <person name="Grassa C.J."/>
            <person name="Murat F."/>
            <person name="Staton S.E."/>
            <person name="Cottret L."/>
            <person name="Lelandais-Briere C."/>
            <person name="Owens G.L."/>
            <person name="Carrere S."/>
            <person name="Mayjonade B."/>
            <person name="Legrand L."/>
            <person name="Gill N."/>
            <person name="Kane N.C."/>
            <person name="Bowers J.E."/>
            <person name="Hubner S."/>
            <person name="Bellec A."/>
            <person name="Berard A."/>
            <person name="Berges H."/>
            <person name="Blanchet N."/>
            <person name="Boniface M.C."/>
            <person name="Brunel D."/>
            <person name="Catrice O."/>
            <person name="Chaidir N."/>
            <person name="Claudel C."/>
            <person name="Donnadieu C."/>
            <person name="Faraut T."/>
            <person name="Fievet G."/>
            <person name="Helmstetter N."/>
            <person name="King M."/>
            <person name="Knapp S.J."/>
            <person name="Lai Z."/>
            <person name="Le Paslier M.C."/>
            <person name="Lippi Y."/>
            <person name="Lorenzon L."/>
            <person name="Mandel J.R."/>
            <person name="Marage G."/>
            <person name="Marchand G."/>
            <person name="Marquand E."/>
            <person name="Bret-Mestries E."/>
            <person name="Morien E."/>
            <person name="Nambeesan S."/>
            <person name="Nguyen T."/>
            <person name="Pegot-Espagnet P."/>
            <person name="Pouilly N."/>
            <person name="Raftis F."/>
            <person name="Sallet E."/>
            <person name="Schiex T."/>
            <person name="Thomas J."/>
            <person name="Vandecasteele C."/>
            <person name="Vares D."/>
            <person name="Vear F."/>
            <person name="Vautrin S."/>
            <person name="Crespi M."/>
            <person name="Mangin B."/>
            <person name="Burke J.M."/>
            <person name="Salse J."/>
            <person name="Munos S."/>
            <person name="Vincourt P."/>
            <person name="Rieseberg L.H."/>
            <person name="Langlade N.B."/>
        </authorList>
    </citation>
    <scope>NUCLEOTIDE SEQUENCE [LARGE SCALE GENOMIC DNA]</scope>
    <source>
        <strain evidence="6">cv. SF193</strain>
    </source>
</reference>
<dbReference type="AlphaFoldDB" id="A0A251TLT5"/>
<keyword evidence="6" id="KW-1185">Reference proteome</keyword>
<evidence type="ECO:0000256" key="3">
    <source>
        <dbReference type="SAM" id="MobiDB-lite"/>
    </source>
</evidence>
<feature type="region of interest" description="Disordered" evidence="3">
    <location>
        <begin position="23"/>
        <end position="56"/>
    </location>
</feature>
<dbReference type="InterPro" id="IPR000504">
    <property type="entry name" value="RRM_dom"/>
</dbReference>
<dbReference type="PANTHER" id="PTHR23236:SF11">
    <property type="entry name" value="EUKARYOTIC TRANSLATION INITIATION FACTOR 4H"/>
    <property type="match status" value="1"/>
</dbReference>
<dbReference type="InterPro" id="IPR035979">
    <property type="entry name" value="RBD_domain_sf"/>
</dbReference>
<name>A0A251TLT5_HELAN</name>
<feature type="domain" description="RRM" evidence="4">
    <location>
        <begin position="172"/>
        <end position="231"/>
    </location>
</feature>
<dbReference type="PANTHER" id="PTHR23236">
    <property type="entry name" value="EUKARYOTIC TRANSLATION INITIATION FACTOR 4B/4H"/>
    <property type="match status" value="1"/>
</dbReference>
<accession>A0A251TLT5</accession>
<organism evidence="5 6">
    <name type="scientific">Helianthus annuus</name>
    <name type="common">Common sunflower</name>
    <dbReference type="NCBI Taxonomy" id="4232"/>
    <lineage>
        <taxon>Eukaryota</taxon>
        <taxon>Viridiplantae</taxon>
        <taxon>Streptophyta</taxon>
        <taxon>Embryophyta</taxon>
        <taxon>Tracheophyta</taxon>
        <taxon>Spermatophyta</taxon>
        <taxon>Magnoliopsida</taxon>
        <taxon>eudicotyledons</taxon>
        <taxon>Gunneridae</taxon>
        <taxon>Pentapetalae</taxon>
        <taxon>asterids</taxon>
        <taxon>campanulids</taxon>
        <taxon>Asterales</taxon>
        <taxon>Asteraceae</taxon>
        <taxon>Asteroideae</taxon>
        <taxon>Heliantheae alliance</taxon>
        <taxon>Heliantheae</taxon>
        <taxon>Helianthus</taxon>
    </lineage>
</organism>
<sequence>MKLIPTTVLVRMKCMSFIYDPDSKLSKEEEGSSDDDEDSEGSGGEDDGSEEEDEPKTIKITIDVPSATKAPQTPAIGSKTLFVNNLSYSVGEIDILIFFKDAGEVVELRLSLRDGRFALELNNELLLDCALQHESTIELLLCRNDRSSQRSEQSQVRPIRGVGTDDGFYDVKSSLEEQFRKCGEISRMAIPKDFESCASRRVACIDFIDSKAFSKALDLSGYELSGGTITV</sequence>
<gene>
    <name evidence="5" type="ORF">HannXRQ_Chr10g0305851</name>
</gene>
<dbReference type="SUPFAM" id="SSF54928">
    <property type="entry name" value="RNA-binding domain, RBD"/>
    <property type="match status" value="2"/>
</dbReference>
<protein>
    <submittedName>
        <fullName evidence="5">Putative nucleotide-binding alpha-beta plait domain-containing protein</fullName>
    </submittedName>
</protein>
<dbReference type="PROSITE" id="PS50102">
    <property type="entry name" value="RRM"/>
    <property type="match status" value="1"/>
</dbReference>
<dbReference type="STRING" id="4232.A0A251TLT5"/>
<dbReference type="Proteomes" id="UP000215914">
    <property type="component" value="Chromosome 10"/>
</dbReference>
<evidence type="ECO:0000259" key="4">
    <source>
        <dbReference type="PROSITE" id="PS50102"/>
    </source>
</evidence>
<evidence type="ECO:0000256" key="1">
    <source>
        <dbReference type="ARBA" id="ARBA00022884"/>
    </source>
</evidence>
<dbReference type="GO" id="GO:0005634">
    <property type="term" value="C:nucleus"/>
    <property type="evidence" value="ECO:0000318"/>
    <property type="project" value="GO_Central"/>
</dbReference>
<evidence type="ECO:0000256" key="2">
    <source>
        <dbReference type="PROSITE-ProRule" id="PRU00176"/>
    </source>
</evidence>
<feature type="compositionally biased region" description="Acidic residues" evidence="3">
    <location>
        <begin position="31"/>
        <end position="54"/>
    </location>
</feature>
<dbReference type="Pfam" id="PF00076">
    <property type="entry name" value="RRM_1"/>
    <property type="match status" value="1"/>
</dbReference>
<dbReference type="InParanoid" id="A0A251TLT5"/>